<sequence length="129" mass="14448">MSTNSILEKDETGNDGDPNLYRGMIWPLLYITASRPDILFSVCLCARYQSAPKESHLTLVKRIFRYLSGTTNLGLWYSKRSSFDLIGYSDADFAGCKIDQKSTSETSQIAWRYARINKQTSVASSTAAT</sequence>
<accession>A0ACB9LP85</accession>
<name>A0ACB9LP85_9MYRT</name>
<gene>
    <name evidence="1" type="ORF">MLD38_037336</name>
</gene>
<proteinExistence type="predicted"/>
<evidence type="ECO:0000313" key="1">
    <source>
        <dbReference type="EMBL" id="KAI4312530.1"/>
    </source>
</evidence>
<protein>
    <submittedName>
        <fullName evidence="1">Uncharacterized protein</fullName>
    </submittedName>
</protein>
<evidence type="ECO:0000313" key="2">
    <source>
        <dbReference type="Proteomes" id="UP001057402"/>
    </source>
</evidence>
<dbReference type="EMBL" id="CM042890">
    <property type="protein sequence ID" value="KAI4312530.1"/>
    <property type="molecule type" value="Genomic_DNA"/>
</dbReference>
<dbReference type="Proteomes" id="UP001057402">
    <property type="component" value="Chromosome 11"/>
</dbReference>
<comment type="caution">
    <text evidence="1">The sequence shown here is derived from an EMBL/GenBank/DDBJ whole genome shotgun (WGS) entry which is preliminary data.</text>
</comment>
<reference evidence="2" key="1">
    <citation type="journal article" date="2023" name="Front. Plant Sci.">
        <title>Chromosomal-level genome assembly of Melastoma candidum provides insights into trichome evolution.</title>
        <authorList>
            <person name="Zhong Y."/>
            <person name="Wu W."/>
            <person name="Sun C."/>
            <person name="Zou P."/>
            <person name="Liu Y."/>
            <person name="Dai S."/>
            <person name="Zhou R."/>
        </authorList>
    </citation>
    <scope>NUCLEOTIDE SEQUENCE [LARGE SCALE GENOMIC DNA]</scope>
</reference>
<keyword evidence="2" id="KW-1185">Reference proteome</keyword>
<organism evidence="1 2">
    <name type="scientific">Melastoma candidum</name>
    <dbReference type="NCBI Taxonomy" id="119954"/>
    <lineage>
        <taxon>Eukaryota</taxon>
        <taxon>Viridiplantae</taxon>
        <taxon>Streptophyta</taxon>
        <taxon>Embryophyta</taxon>
        <taxon>Tracheophyta</taxon>
        <taxon>Spermatophyta</taxon>
        <taxon>Magnoliopsida</taxon>
        <taxon>eudicotyledons</taxon>
        <taxon>Gunneridae</taxon>
        <taxon>Pentapetalae</taxon>
        <taxon>rosids</taxon>
        <taxon>malvids</taxon>
        <taxon>Myrtales</taxon>
        <taxon>Melastomataceae</taxon>
        <taxon>Melastomatoideae</taxon>
        <taxon>Melastomateae</taxon>
        <taxon>Melastoma</taxon>
    </lineage>
</organism>